<dbReference type="InterPro" id="IPR036724">
    <property type="entry name" value="Cobalamin-bd_sf"/>
</dbReference>
<feature type="domain" description="Hcy-binding" evidence="20">
    <location>
        <begin position="1"/>
        <end position="293"/>
    </location>
</feature>
<evidence type="ECO:0000256" key="2">
    <source>
        <dbReference type="ARBA" id="ARBA00001947"/>
    </source>
</evidence>
<comment type="catalytic activity">
    <reaction evidence="1">
        <text>(6S)-5-methyl-5,6,7,8-tetrahydrofolate + L-homocysteine = (6S)-5,6,7,8-tetrahydrofolate + L-methionine</text>
        <dbReference type="Rhea" id="RHEA:11172"/>
        <dbReference type="ChEBI" id="CHEBI:18608"/>
        <dbReference type="ChEBI" id="CHEBI:57453"/>
        <dbReference type="ChEBI" id="CHEBI:57844"/>
        <dbReference type="ChEBI" id="CHEBI:58199"/>
        <dbReference type="EC" id="2.1.1.13"/>
    </reaction>
</comment>
<evidence type="ECO:0000256" key="13">
    <source>
        <dbReference type="ARBA" id="ARBA00022723"/>
    </source>
</evidence>
<evidence type="ECO:0000256" key="11">
    <source>
        <dbReference type="ARBA" id="ARBA00022679"/>
    </source>
</evidence>
<evidence type="ECO:0000259" key="22">
    <source>
        <dbReference type="PROSITE" id="PS51332"/>
    </source>
</evidence>
<feature type="binding site" evidence="19">
    <location>
        <position position="279"/>
    </location>
    <ligand>
        <name>Zn(2+)</name>
        <dbReference type="ChEBI" id="CHEBI:29105"/>
    </ligand>
</feature>
<dbReference type="InterPro" id="IPR003759">
    <property type="entry name" value="Cbl-bd_cap"/>
</dbReference>
<dbReference type="CDD" id="cd02070">
    <property type="entry name" value="corrinoid_protein_B12-BD"/>
    <property type="match status" value="1"/>
</dbReference>
<dbReference type="InterPro" id="IPR036594">
    <property type="entry name" value="Meth_synthase_dom"/>
</dbReference>
<feature type="binding site" evidence="19">
    <location>
        <position position="278"/>
    </location>
    <ligand>
        <name>Zn(2+)</name>
        <dbReference type="ChEBI" id="CHEBI:29105"/>
    </ligand>
</feature>
<keyword evidence="16" id="KW-0170">Cobalt</keyword>
<dbReference type="PANTHER" id="PTHR45833">
    <property type="entry name" value="METHIONINE SYNTHASE"/>
    <property type="match status" value="1"/>
</dbReference>
<evidence type="ECO:0000256" key="16">
    <source>
        <dbReference type="ARBA" id="ARBA00023285"/>
    </source>
</evidence>
<dbReference type="GO" id="GO:0005829">
    <property type="term" value="C:cytosol"/>
    <property type="evidence" value="ECO:0007669"/>
    <property type="project" value="TreeGrafter"/>
</dbReference>
<evidence type="ECO:0000256" key="17">
    <source>
        <dbReference type="ARBA" id="ARBA00025552"/>
    </source>
</evidence>
<evidence type="ECO:0000256" key="5">
    <source>
        <dbReference type="ARBA" id="ARBA00010398"/>
    </source>
</evidence>
<keyword evidence="10" id="KW-0846">Cobalamin</keyword>
<dbReference type="InterPro" id="IPR000489">
    <property type="entry name" value="Pterin-binding_dom"/>
</dbReference>
<evidence type="ECO:0000313" key="24">
    <source>
        <dbReference type="EMBL" id="PPK79166.1"/>
    </source>
</evidence>
<dbReference type="SUPFAM" id="SSF82282">
    <property type="entry name" value="Homocysteine S-methyltransferase"/>
    <property type="match status" value="1"/>
</dbReference>
<sequence length="812" mass="87882">MSAILEKLKERILFFDGGMGSLLQANGLKPGELPETWNVTHSDLIVKLHREYLEAGADMIKTNTFGANGLKYNKDKEFDLEQIVTAAMKNAREAVDTAAYTPGRSKGAIALDIGPTGKLLKPLGDLDFEDAYELFSQVVRIGEREGADLILIETMSDSYEAKAAVLAAKENSSLPVFVTMIFDDKGKLLTGGNVESAVALLEGLGVDALGINCGLGPIQMKGILEDIMKVASIPVIVNPNAGLPRSEGGKTVYDIDADEFARVMKEIVEAGACIIGGCCGTTPEHIEKMAALCKDLPVRLPERKYRTVISSYAQAVVIDRDPVIIGERINPTGKAKFKQALKDHNLEYILKEGVLQQDNGAHVLDVNVGLPEIDEPAMMVEVVKELQSIIDLPLQIDTSNMTAMERAMRIYNGKPLINSVNGKKEVMEAIFPLVKRYGGVVVALALDEDGIPETADGRIAVSKKIYDTAAGYGIGKEDIIIDALCMTVSSDNKGAITTLETVRRVRDELQGKTILGVSNISFGLPQREIVNAAFFTMALQNGLSAAIINPNSEAMMRSYYSFRVLADLDPQCSNYINIYSGNVTVLGEVKRQAGDQKAAGISGTDLSLGESIKKGLKDRAYAAVSELLENREPLSIINEEMIPALNEVGKGFEKGTVFLPQLLMSAEAAKAAFEVIKEKLAQSGAEEKKKGTIILATVKGDIHDIGKNIVKVLLENYSYEVLDLGKDVPPETIVKTAIERNVKLVGLSALMTTTVPSMEETIRQLQTQAPFAKVMVGGAVLTKEYAMTIGADQYCRDAMASVNYAEDIFEVK</sequence>
<dbReference type="SUPFAM" id="SSF51717">
    <property type="entry name" value="Dihydropteroate synthetase-like"/>
    <property type="match status" value="1"/>
</dbReference>
<dbReference type="PROSITE" id="PS50970">
    <property type="entry name" value="HCY"/>
    <property type="match status" value="1"/>
</dbReference>
<dbReference type="GO" id="GO:0046653">
    <property type="term" value="P:tetrahydrofolate metabolic process"/>
    <property type="evidence" value="ECO:0007669"/>
    <property type="project" value="TreeGrafter"/>
</dbReference>
<protein>
    <recommendedName>
        <fullName evidence="7">Methionine synthase</fullName>
        <ecNumber evidence="6">2.1.1.13</ecNumber>
    </recommendedName>
    <alternativeName>
        <fullName evidence="18">5-methyltetrahydrofolate--homocysteine methyltransferase</fullName>
    </alternativeName>
</protein>
<dbReference type="Gene3D" id="3.20.20.20">
    <property type="entry name" value="Dihydropteroate synthase-like"/>
    <property type="match status" value="1"/>
</dbReference>
<dbReference type="Gene3D" id="3.40.50.280">
    <property type="entry name" value="Cobalamin-binding domain"/>
    <property type="match status" value="1"/>
</dbReference>
<dbReference type="NCBIfam" id="NF005719">
    <property type="entry name" value="PRK07535.1"/>
    <property type="match status" value="1"/>
</dbReference>
<evidence type="ECO:0000256" key="9">
    <source>
        <dbReference type="ARBA" id="ARBA00022605"/>
    </source>
</evidence>
<dbReference type="InterPro" id="IPR036589">
    <property type="entry name" value="HCY_dom_sf"/>
</dbReference>
<gene>
    <name evidence="24" type="ORF">BXY41_111102</name>
</gene>
<proteinExistence type="inferred from homology"/>
<keyword evidence="11 19" id="KW-0808">Transferase</keyword>
<comment type="similarity">
    <text evidence="5">Belongs to the vitamin-B12 dependent methionine synthase family.</text>
</comment>
<dbReference type="PANTHER" id="PTHR45833:SF1">
    <property type="entry name" value="METHIONINE SYNTHASE"/>
    <property type="match status" value="1"/>
</dbReference>
<comment type="cofactor">
    <cofactor evidence="3">
        <name>methylcob(III)alamin</name>
        <dbReference type="ChEBI" id="CHEBI:28115"/>
    </cofactor>
</comment>
<dbReference type="Gene3D" id="1.10.1240.10">
    <property type="entry name" value="Methionine synthase domain"/>
    <property type="match status" value="1"/>
</dbReference>
<evidence type="ECO:0000256" key="3">
    <source>
        <dbReference type="ARBA" id="ARBA00001956"/>
    </source>
</evidence>
<dbReference type="Gene3D" id="3.20.20.330">
    <property type="entry name" value="Homocysteine-binding-like domain"/>
    <property type="match status" value="1"/>
</dbReference>
<dbReference type="Pfam" id="PF02607">
    <property type="entry name" value="B12-binding_2"/>
    <property type="match status" value="1"/>
</dbReference>
<dbReference type="PIRSF" id="PIRSF037472">
    <property type="entry name" value="DHPS_mtfrase"/>
    <property type="match status" value="1"/>
</dbReference>
<evidence type="ECO:0000259" key="21">
    <source>
        <dbReference type="PROSITE" id="PS50972"/>
    </source>
</evidence>
<dbReference type="SUPFAM" id="SSF52242">
    <property type="entry name" value="Cobalamin (vitamin B12)-binding domain"/>
    <property type="match status" value="1"/>
</dbReference>
<comment type="function">
    <text evidence="17">Catalyzes the transfer of a methyl group from methyl-cobalamin to homocysteine, yielding enzyme-bound cob(I)alamin and methionine. Subsequently, remethylates the cofactor using methyltetrahydrofolate.</text>
</comment>
<evidence type="ECO:0000256" key="8">
    <source>
        <dbReference type="ARBA" id="ARBA00022603"/>
    </source>
</evidence>
<evidence type="ECO:0000256" key="1">
    <source>
        <dbReference type="ARBA" id="ARBA00001700"/>
    </source>
</evidence>
<dbReference type="SUPFAM" id="SSF47644">
    <property type="entry name" value="Methionine synthase domain"/>
    <property type="match status" value="1"/>
</dbReference>
<evidence type="ECO:0000256" key="4">
    <source>
        <dbReference type="ARBA" id="ARBA00005178"/>
    </source>
</evidence>
<evidence type="ECO:0000256" key="19">
    <source>
        <dbReference type="PROSITE-ProRule" id="PRU00333"/>
    </source>
</evidence>
<keyword evidence="25" id="KW-1185">Reference proteome</keyword>
<keyword evidence="13 19" id="KW-0479">Metal-binding</keyword>
<dbReference type="GO" id="GO:0050667">
    <property type="term" value="P:homocysteine metabolic process"/>
    <property type="evidence" value="ECO:0007669"/>
    <property type="project" value="TreeGrafter"/>
</dbReference>
<keyword evidence="15" id="KW-0486">Methionine biosynthesis</keyword>
<dbReference type="InterPro" id="IPR017215">
    <property type="entry name" value="MetH_bac"/>
</dbReference>
<dbReference type="InterPro" id="IPR050554">
    <property type="entry name" value="Met_Synthase/Corrinoid"/>
</dbReference>
<feature type="binding site" evidence="19">
    <location>
        <position position="213"/>
    </location>
    <ligand>
        <name>Zn(2+)</name>
        <dbReference type="ChEBI" id="CHEBI:29105"/>
    </ligand>
</feature>
<dbReference type="Pfam" id="PF02310">
    <property type="entry name" value="B12-binding"/>
    <property type="match status" value="1"/>
</dbReference>
<dbReference type="GO" id="GO:0046872">
    <property type="term" value="F:metal ion binding"/>
    <property type="evidence" value="ECO:0007669"/>
    <property type="project" value="UniProtKB-KW"/>
</dbReference>
<dbReference type="AlphaFoldDB" id="A0A2S6HNT2"/>
<evidence type="ECO:0000313" key="25">
    <source>
        <dbReference type="Proteomes" id="UP000237749"/>
    </source>
</evidence>
<dbReference type="RefSeq" id="WP_104438457.1">
    <property type="nucleotide sequence ID" value="NZ_PTJA01000011.1"/>
</dbReference>
<feature type="domain" description="B12-binding" evidence="22">
    <location>
        <begin position="690"/>
        <end position="812"/>
    </location>
</feature>
<evidence type="ECO:0000256" key="10">
    <source>
        <dbReference type="ARBA" id="ARBA00022628"/>
    </source>
</evidence>
<keyword evidence="9" id="KW-0028">Amino-acid biosynthesis</keyword>
<keyword evidence="14 19" id="KW-0862">Zinc</keyword>
<evidence type="ECO:0000259" key="20">
    <source>
        <dbReference type="PROSITE" id="PS50970"/>
    </source>
</evidence>
<dbReference type="InterPro" id="IPR011005">
    <property type="entry name" value="Dihydropteroate_synth-like_sf"/>
</dbReference>
<evidence type="ECO:0000256" key="14">
    <source>
        <dbReference type="ARBA" id="ARBA00022833"/>
    </source>
</evidence>
<evidence type="ECO:0000256" key="15">
    <source>
        <dbReference type="ARBA" id="ARBA00023167"/>
    </source>
</evidence>
<dbReference type="GO" id="GO:0032259">
    <property type="term" value="P:methylation"/>
    <property type="evidence" value="ECO:0007669"/>
    <property type="project" value="UniProtKB-KW"/>
</dbReference>
<dbReference type="PROSITE" id="PS51337">
    <property type="entry name" value="B12_BINDING_NTER"/>
    <property type="match status" value="1"/>
</dbReference>
<dbReference type="SMART" id="SM01018">
    <property type="entry name" value="B12-binding_2"/>
    <property type="match status" value="1"/>
</dbReference>
<evidence type="ECO:0000256" key="7">
    <source>
        <dbReference type="ARBA" id="ARBA00013998"/>
    </source>
</evidence>
<keyword evidence="8 19" id="KW-0489">Methyltransferase</keyword>
<accession>A0A2S6HNT2</accession>
<dbReference type="UniPathway" id="UPA00051">
    <property type="reaction ID" value="UER00081"/>
</dbReference>
<dbReference type="GO" id="GO:0008705">
    <property type="term" value="F:methionine synthase activity"/>
    <property type="evidence" value="ECO:0007669"/>
    <property type="project" value="UniProtKB-EC"/>
</dbReference>
<feature type="domain" description="B12-binding N-terminal" evidence="23">
    <location>
        <begin position="595"/>
        <end position="688"/>
    </location>
</feature>
<keyword evidence="12" id="KW-0949">S-adenosyl-L-methionine</keyword>
<evidence type="ECO:0000256" key="12">
    <source>
        <dbReference type="ARBA" id="ARBA00022691"/>
    </source>
</evidence>
<dbReference type="GO" id="GO:0031419">
    <property type="term" value="F:cobalamin binding"/>
    <property type="evidence" value="ECO:0007669"/>
    <property type="project" value="UniProtKB-KW"/>
</dbReference>
<dbReference type="Pfam" id="PF00809">
    <property type="entry name" value="Pterin_bind"/>
    <property type="match status" value="1"/>
</dbReference>
<comment type="cofactor">
    <cofactor evidence="2 19">
        <name>Zn(2+)</name>
        <dbReference type="ChEBI" id="CHEBI:29105"/>
    </cofactor>
</comment>
<dbReference type="EC" id="2.1.1.13" evidence="6"/>
<organism evidence="24 25">
    <name type="scientific">Lacrimispora xylanisolvens</name>
    <dbReference type="NCBI Taxonomy" id="384636"/>
    <lineage>
        <taxon>Bacteria</taxon>
        <taxon>Bacillati</taxon>
        <taxon>Bacillota</taxon>
        <taxon>Clostridia</taxon>
        <taxon>Lachnospirales</taxon>
        <taxon>Lachnospiraceae</taxon>
        <taxon>Lacrimispora</taxon>
    </lineage>
</organism>
<dbReference type="PROSITE" id="PS50972">
    <property type="entry name" value="PTERIN_BINDING"/>
    <property type="match status" value="1"/>
</dbReference>
<evidence type="ECO:0000256" key="6">
    <source>
        <dbReference type="ARBA" id="ARBA00012032"/>
    </source>
</evidence>
<comment type="pathway">
    <text evidence="4">Amino-acid biosynthesis; L-methionine biosynthesis via de novo pathway; L-methionine from L-homocysteine (MetH route): step 1/1.</text>
</comment>
<dbReference type="Pfam" id="PF02574">
    <property type="entry name" value="S-methyl_trans"/>
    <property type="match status" value="1"/>
</dbReference>
<dbReference type="OrthoDB" id="9803687at2"/>
<comment type="caution">
    <text evidence="24">The sequence shown here is derived from an EMBL/GenBank/DDBJ whole genome shotgun (WGS) entry which is preliminary data.</text>
</comment>
<dbReference type="InterPro" id="IPR006158">
    <property type="entry name" value="Cobalamin-bd"/>
</dbReference>
<evidence type="ECO:0000259" key="23">
    <source>
        <dbReference type="PROSITE" id="PS51337"/>
    </source>
</evidence>
<dbReference type="InterPro" id="IPR003726">
    <property type="entry name" value="HCY_dom"/>
</dbReference>
<reference evidence="24 25" key="1">
    <citation type="submission" date="2018-02" db="EMBL/GenBank/DDBJ databases">
        <title>Genomic Encyclopedia of Archaeal and Bacterial Type Strains, Phase II (KMG-II): from individual species to whole genera.</title>
        <authorList>
            <person name="Goeker M."/>
        </authorList>
    </citation>
    <scope>NUCLEOTIDE SEQUENCE [LARGE SCALE GENOMIC DNA]</scope>
    <source>
        <strain evidence="24 25">DSM 3808</strain>
    </source>
</reference>
<dbReference type="Proteomes" id="UP000237749">
    <property type="component" value="Unassembled WGS sequence"/>
</dbReference>
<dbReference type="EMBL" id="PTJA01000011">
    <property type="protein sequence ID" value="PPK79166.1"/>
    <property type="molecule type" value="Genomic_DNA"/>
</dbReference>
<dbReference type="PROSITE" id="PS51332">
    <property type="entry name" value="B12_BINDING"/>
    <property type="match status" value="1"/>
</dbReference>
<feature type="domain" description="Pterin-binding" evidence="21">
    <location>
        <begin position="322"/>
        <end position="577"/>
    </location>
</feature>
<name>A0A2S6HNT2_9FIRM</name>
<evidence type="ECO:0000256" key="18">
    <source>
        <dbReference type="ARBA" id="ARBA00031040"/>
    </source>
</evidence>